<comment type="similarity">
    <text evidence="10">Belongs to the insect chemoreceptor superfamily. Heteromeric odorant receptor channel (TC 1.A.69) family.</text>
</comment>
<protein>
    <recommendedName>
        <fullName evidence="10">Odorant receptor</fullName>
    </recommendedName>
</protein>
<evidence type="ECO:0000313" key="12">
    <source>
        <dbReference type="Proteomes" id="UP000002358"/>
    </source>
</evidence>
<evidence type="ECO:0000256" key="10">
    <source>
        <dbReference type="RuleBase" id="RU351113"/>
    </source>
</evidence>
<dbReference type="GO" id="GO:0007165">
    <property type="term" value="P:signal transduction"/>
    <property type="evidence" value="ECO:0007669"/>
    <property type="project" value="UniProtKB-KW"/>
</dbReference>
<evidence type="ECO:0000256" key="4">
    <source>
        <dbReference type="ARBA" id="ARBA00022692"/>
    </source>
</evidence>
<keyword evidence="4 10" id="KW-0812">Transmembrane</keyword>
<dbReference type="PANTHER" id="PTHR21137:SF35">
    <property type="entry name" value="ODORANT RECEPTOR 19A-RELATED"/>
    <property type="match status" value="1"/>
</dbReference>
<dbReference type="RefSeq" id="XP_031778376.1">
    <property type="nucleotide sequence ID" value="XM_031922516.2"/>
</dbReference>
<dbReference type="InterPro" id="IPR004117">
    <property type="entry name" value="7tm6_olfct_rcpt"/>
</dbReference>
<feature type="transmembrane region" description="Helical" evidence="10">
    <location>
        <begin position="9"/>
        <end position="27"/>
    </location>
</feature>
<keyword evidence="8 10" id="KW-0675">Receptor</keyword>
<comment type="subcellular location">
    <subcellularLocation>
        <location evidence="1 10">Cell membrane</location>
        <topology evidence="1 10">Multi-pass membrane protein</topology>
    </subcellularLocation>
</comment>
<evidence type="ECO:0000256" key="3">
    <source>
        <dbReference type="ARBA" id="ARBA00022606"/>
    </source>
</evidence>
<keyword evidence="9 10" id="KW-0807">Transducer</keyword>
<dbReference type="InParanoid" id="A0A7M7PX26"/>
<dbReference type="GO" id="GO:0005549">
    <property type="term" value="F:odorant binding"/>
    <property type="evidence" value="ECO:0007669"/>
    <property type="project" value="InterPro"/>
</dbReference>
<dbReference type="AlphaFoldDB" id="A0A7M7PX26"/>
<evidence type="ECO:0000256" key="1">
    <source>
        <dbReference type="ARBA" id="ARBA00004651"/>
    </source>
</evidence>
<dbReference type="CTD" id="100463140"/>
<evidence type="ECO:0000256" key="8">
    <source>
        <dbReference type="ARBA" id="ARBA00023170"/>
    </source>
</evidence>
<keyword evidence="5 10" id="KW-0552">Olfaction</keyword>
<dbReference type="Proteomes" id="UP000002358">
    <property type="component" value="Chromosome 2"/>
</dbReference>
<dbReference type="GO" id="GO:0004984">
    <property type="term" value="F:olfactory receptor activity"/>
    <property type="evidence" value="ECO:0007669"/>
    <property type="project" value="InterPro"/>
</dbReference>
<evidence type="ECO:0000313" key="11">
    <source>
        <dbReference type="EnsemblMetazoa" id="XP_031778376"/>
    </source>
</evidence>
<keyword evidence="12" id="KW-1185">Reference proteome</keyword>
<feature type="transmembrane region" description="Helical" evidence="10">
    <location>
        <begin position="123"/>
        <end position="142"/>
    </location>
</feature>
<sequence length="398" mass="46220">MDKERNMKFYFVYTRLSMLCLGIWPYQSWSSMLTLRSLWVIQHISILLPEGIKIYKNRKNLNSIIDGLPPFIYNVVIAIKFINGIINQHKIKSILEKIKNDWNQLSEKKEIEMLRDYSDTGKAFNTVYLSLVTVILLSYMLIPMLPAALDLVNPLNESRPTSPLYLVELYIDQDKYFYSVLTHAYITSLAGILPLFAIDSLFSSCAHHACGMIEILGGRLENIINEEASIKEIDNNEEEKNAIACVIEHRGVIKYCESINSLYSTSFFFVLSFAIVMMSVTGFVFFFSTRVQAVIKMGEEFKDSIRFAMFTFAQIFHMFCYYFLGEIVLHHEEKLKDYASNLNWYKASPKTKYIIKFMIMRALKPTTMRAIIFPLTLENFTTLMKTTMSYFTVIKSTR</sequence>
<dbReference type="PANTHER" id="PTHR21137">
    <property type="entry name" value="ODORANT RECEPTOR"/>
    <property type="match status" value="1"/>
</dbReference>
<organism evidence="11 12">
    <name type="scientific">Nasonia vitripennis</name>
    <name type="common">Parasitic wasp</name>
    <dbReference type="NCBI Taxonomy" id="7425"/>
    <lineage>
        <taxon>Eukaryota</taxon>
        <taxon>Metazoa</taxon>
        <taxon>Ecdysozoa</taxon>
        <taxon>Arthropoda</taxon>
        <taxon>Hexapoda</taxon>
        <taxon>Insecta</taxon>
        <taxon>Pterygota</taxon>
        <taxon>Neoptera</taxon>
        <taxon>Endopterygota</taxon>
        <taxon>Hymenoptera</taxon>
        <taxon>Apocrita</taxon>
        <taxon>Proctotrupomorpha</taxon>
        <taxon>Chalcidoidea</taxon>
        <taxon>Pteromalidae</taxon>
        <taxon>Pteromalinae</taxon>
        <taxon>Nasonia</taxon>
    </lineage>
</organism>
<evidence type="ECO:0000256" key="7">
    <source>
        <dbReference type="ARBA" id="ARBA00023136"/>
    </source>
</evidence>
<evidence type="ECO:0000256" key="5">
    <source>
        <dbReference type="ARBA" id="ARBA00022725"/>
    </source>
</evidence>
<proteinExistence type="inferred from homology"/>
<name>A0A7M7PX26_NASVI</name>
<reference evidence="11" key="1">
    <citation type="submission" date="2021-01" db="UniProtKB">
        <authorList>
            <consortium name="EnsemblMetazoa"/>
        </authorList>
    </citation>
    <scope>IDENTIFICATION</scope>
</reference>
<keyword evidence="6 10" id="KW-1133">Transmembrane helix</keyword>
<dbReference type="GeneID" id="100463140"/>
<dbReference type="Pfam" id="PF02949">
    <property type="entry name" value="7tm_6"/>
    <property type="match status" value="1"/>
</dbReference>
<keyword evidence="2" id="KW-1003">Cell membrane</keyword>
<evidence type="ECO:0000256" key="9">
    <source>
        <dbReference type="ARBA" id="ARBA00023224"/>
    </source>
</evidence>
<keyword evidence="7 10" id="KW-0472">Membrane</keyword>
<dbReference type="OrthoDB" id="7696577at2759"/>
<feature type="transmembrane region" description="Helical" evidence="10">
    <location>
        <begin position="176"/>
        <end position="198"/>
    </location>
</feature>
<evidence type="ECO:0000256" key="2">
    <source>
        <dbReference type="ARBA" id="ARBA00022475"/>
    </source>
</evidence>
<feature type="transmembrane region" description="Helical" evidence="10">
    <location>
        <begin position="267"/>
        <end position="287"/>
    </location>
</feature>
<dbReference type="GO" id="GO:0005886">
    <property type="term" value="C:plasma membrane"/>
    <property type="evidence" value="ECO:0007669"/>
    <property type="project" value="UniProtKB-SubCell"/>
</dbReference>
<feature type="transmembrane region" description="Helical" evidence="10">
    <location>
        <begin position="307"/>
        <end position="324"/>
    </location>
</feature>
<evidence type="ECO:0000256" key="6">
    <source>
        <dbReference type="ARBA" id="ARBA00022989"/>
    </source>
</evidence>
<comment type="caution">
    <text evidence="10">Lacks conserved residue(s) required for the propagation of feature annotation.</text>
</comment>
<accession>A0A7M7PX26</accession>
<keyword evidence="3 10" id="KW-0716">Sensory transduction</keyword>
<dbReference type="EnsemblMetazoa" id="XM_031922516">
    <property type="protein sequence ID" value="XP_031778376"/>
    <property type="gene ID" value="GeneID_100463140"/>
</dbReference>
<dbReference type="SMR" id="A0A7M7PX26"/>